<evidence type="ECO:0000256" key="6">
    <source>
        <dbReference type="ARBA" id="ARBA00023136"/>
    </source>
</evidence>
<dbReference type="InterPro" id="IPR059226">
    <property type="entry name" value="Choice_anch_Q_dom"/>
</dbReference>
<dbReference type="Pfam" id="PF02415">
    <property type="entry name" value="Chlam_PMP"/>
    <property type="match status" value="1"/>
</dbReference>
<dbReference type="InterPro" id="IPR011050">
    <property type="entry name" value="Pectin_lyase_fold/virulence"/>
</dbReference>
<keyword evidence="5" id="KW-0732">Signal</keyword>
<keyword evidence="6" id="KW-0472">Membrane</keyword>
<accession>A0ABV7RBI2</accession>
<evidence type="ECO:0000256" key="3">
    <source>
        <dbReference type="ARBA" id="ARBA00004613"/>
    </source>
</evidence>
<comment type="caution">
    <text evidence="8">The sequence shown here is derived from an EMBL/GenBank/DDBJ whole genome shotgun (WGS) entry which is preliminary data.</text>
</comment>
<keyword evidence="4" id="KW-0964">Secreted</keyword>
<proteinExistence type="predicted"/>
<protein>
    <submittedName>
        <fullName evidence="8">Choice-of-anchor Q domain-containing protein</fullName>
    </submittedName>
</protein>
<name>A0ABV7RBI2_9NEIS</name>
<dbReference type="InterPro" id="IPR003368">
    <property type="entry name" value="POMP_repeat"/>
</dbReference>
<sequence length="439" mass="45094">MLSPLPLRPAAASALLLLCLIATVALGNEPPPPLLHRVLNVHDSGPGSLRQALLDSQQHRGAQLVRFELDTLAAPATLTLRSPLPLLHGELTLQGQASPLWQSGGIIISGAQRFRLLEVAADGKLTLSDLTLTEGRAPGGGAILNRGQLQVSGVSFLQNQADDDGGAILQVAGHASIVNSTFYRNRAGRYGGGIAQSGGELQVGNSTFAHNAARAGGALYSLGGLWLRNSLLANSDSASDCELSGSLHPASDHNLIMQHQGCGQPVSQQEPRLEALGYYNGPTPTLPLGGGSPAINLGSNAAATDAQAQPLEWDQRGNGDPRIVAGIVDIGAFEVQAYPRLVVNALDDSPAAACSGTRGDCSLRGALSLTEAMGQAATIRFDPQLCHAPLQITLATPLPAPSTPLTLDAANCAAITLRGAGAAFAGSGKLQLLGIAVQD</sequence>
<comment type="subcellular location">
    <subcellularLocation>
        <location evidence="1">Cell envelope</location>
    </subcellularLocation>
    <subcellularLocation>
        <location evidence="2">Cell outer membrane</location>
    </subcellularLocation>
    <subcellularLocation>
        <location evidence="3">Secreted</location>
    </subcellularLocation>
</comment>
<dbReference type="SUPFAM" id="SSF51126">
    <property type="entry name" value="Pectin lyase-like"/>
    <property type="match status" value="1"/>
</dbReference>
<dbReference type="NCBIfam" id="NF041518">
    <property type="entry name" value="choice_anch_Q"/>
    <property type="match status" value="1"/>
</dbReference>
<dbReference type="Proteomes" id="UP001595741">
    <property type="component" value="Unassembled WGS sequence"/>
</dbReference>
<evidence type="ECO:0000256" key="1">
    <source>
        <dbReference type="ARBA" id="ARBA00004196"/>
    </source>
</evidence>
<dbReference type="RefSeq" id="WP_386087577.1">
    <property type="nucleotide sequence ID" value="NZ_JBHRXN010000002.1"/>
</dbReference>
<organism evidence="8 9">
    <name type="scientific">Vogesella facilis</name>
    <dbReference type="NCBI Taxonomy" id="1655232"/>
    <lineage>
        <taxon>Bacteria</taxon>
        <taxon>Pseudomonadati</taxon>
        <taxon>Pseudomonadota</taxon>
        <taxon>Betaproteobacteria</taxon>
        <taxon>Neisseriales</taxon>
        <taxon>Chromobacteriaceae</taxon>
        <taxon>Vogesella</taxon>
    </lineage>
</organism>
<evidence type="ECO:0000313" key="9">
    <source>
        <dbReference type="Proteomes" id="UP001595741"/>
    </source>
</evidence>
<gene>
    <name evidence="8" type="ORF">ACFOLG_01260</name>
</gene>
<reference evidence="9" key="1">
    <citation type="journal article" date="2019" name="Int. J. Syst. Evol. Microbiol.">
        <title>The Global Catalogue of Microorganisms (GCM) 10K type strain sequencing project: providing services to taxonomists for standard genome sequencing and annotation.</title>
        <authorList>
            <consortium name="The Broad Institute Genomics Platform"/>
            <consortium name="The Broad Institute Genome Sequencing Center for Infectious Disease"/>
            <person name="Wu L."/>
            <person name="Ma J."/>
        </authorList>
    </citation>
    <scope>NUCLEOTIDE SEQUENCE [LARGE SCALE GENOMIC DNA]</scope>
    <source>
        <strain evidence="9">KCTC 42742</strain>
    </source>
</reference>
<evidence type="ECO:0000313" key="8">
    <source>
        <dbReference type="EMBL" id="MFC3530804.1"/>
    </source>
</evidence>
<dbReference type="EMBL" id="JBHRXN010000002">
    <property type="protein sequence ID" value="MFC3530804.1"/>
    <property type="molecule type" value="Genomic_DNA"/>
</dbReference>
<evidence type="ECO:0000256" key="7">
    <source>
        <dbReference type="ARBA" id="ARBA00023237"/>
    </source>
</evidence>
<evidence type="ECO:0000256" key="5">
    <source>
        <dbReference type="ARBA" id="ARBA00022729"/>
    </source>
</evidence>
<evidence type="ECO:0000256" key="2">
    <source>
        <dbReference type="ARBA" id="ARBA00004442"/>
    </source>
</evidence>
<keyword evidence="9" id="KW-1185">Reference proteome</keyword>
<evidence type="ECO:0000256" key="4">
    <source>
        <dbReference type="ARBA" id="ARBA00022525"/>
    </source>
</evidence>
<keyword evidence="7" id="KW-0998">Cell outer membrane</keyword>